<evidence type="ECO:0000259" key="5">
    <source>
        <dbReference type="SMART" id="SM00858"/>
    </source>
</evidence>
<keyword evidence="3 4" id="KW-0574">Periplasm</keyword>
<gene>
    <name evidence="6" type="primary">flgA</name>
    <name evidence="6" type="ORF">E1742_05635</name>
</gene>
<evidence type="ECO:0000256" key="1">
    <source>
        <dbReference type="ARBA" id="ARBA00004418"/>
    </source>
</evidence>
<organism evidence="6 7">
    <name type="scientific">Pseudoduganella plicata</name>
    <dbReference type="NCBI Taxonomy" id="321984"/>
    <lineage>
        <taxon>Bacteria</taxon>
        <taxon>Pseudomonadati</taxon>
        <taxon>Pseudomonadota</taxon>
        <taxon>Betaproteobacteria</taxon>
        <taxon>Burkholderiales</taxon>
        <taxon>Oxalobacteraceae</taxon>
        <taxon>Telluria group</taxon>
        <taxon>Pseudoduganella</taxon>
    </lineage>
</organism>
<keyword evidence="6" id="KW-0966">Cell projection</keyword>
<dbReference type="SMART" id="SM00858">
    <property type="entry name" value="SAF"/>
    <property type="match status" value="1"/>
</dbReference>
<protein>
    <recommendedName>
        <fullName evidence="4">Flagella basal body P-ring formation protein FlgA</fullName>
    </recommendedName>
</protein>
<dbReference type="NCBIfam" id="TIGR03170">
    <property type="entry name" value="flgA_cterm"/>
    <property type="match status" value="1"/>
</dbReference>
<dbReference type="InterPro" id="IPR013974">
    <property type="entry name" value="SAF"/>
</dbReference>
<dbReference type="RefSeq" id="WP_134388046.1">
    <property type="nucleotide sequence ID" value="NZ_BMWW01000005.1"/>
</dbReference>
<keyword evidence="2 4" id="KW-0732">Signal</keyword>
<sequence>MFNTRILPRIVPLLLIGTIKVSEAAPVTPEQLAAQVQRAAQVELKRHAELSNWVEPEFAVEVVRNTRPIGPCNAVPRVEAQDVRSPARMRFVAICPDAGGWRYEFVTRARISARVAIAANDLSSGKILAPEDVLLERHDITGTPDAFGDLAVLQETAARRTIRAGTVLRQNMLAAPTLVKRGEAVRIVAKRDQVEVSMAGEAMDTGARGATVRVKNASGVTIRARVTDVGQVEPVD</sequence>
<evidence type="ECO:0000256" key="3">
    <source>
        <dbReference type="ARBA" id="ARBA00022764"/>
    </source>
</evidence>
<keyword evidence="6" id="KW-0282">Flagellum</keyword>
<feature type="chain" id="PRO_5044993998" description="Flagella basal body P-ring formation protein FlgA" evidence="4">
    <location>
        <begin position="25"/>
        <end position="236"/>
    </location>
</feature>
<accession>A0ABX5SIA1</accession>
<evidence type="ECO:0000313" key="7">
    <source>
        <dbReference type="Proteomes" id="UP000294359"/>
    </source>
</evidence>
<keyword evidence="4" id="KW-1005">Bacterial flagellum biogenesis</keyword>
<keyword evidence="6" id="KW-0969">Cilium</keyword>
<evidence type="ECO:0000256" key="2">
    <source>
        <dbReference type="ARBA" id="ARBA00022729"/>
    </source>
</evidence>
<dbReference type="InterPro" id="IPR017585">
    <property type="entry name" value="SAF_FlgA"/>
</dbReference>
<name>A0ABX5SIA1_9BURK</name>
<evidence type="ECO:0000313" key="6">
    <source>
        <dbReference type="EMBL" id="QBQ39297.1"/>
    </source>
</evidence>
<dbReference type="PANTHER" id="PTHR36307:SF1">
    <property type="entry name" value="FLAGELLA BASAL BODY P-RING FORMATION PROTEIN FLGA"/>
    <property type="match status" value="1"/>
</dbReference>
<dbReference type="Pfam" id="PF13144">
    <property type="entry name" value="ChapFlgA"/>
    <property type="match status" value="1"/>
</dbReference>
<evidence type="ECO:0000256" key="4">
    <source>
        <dbReference type="RuleBase" id="RU362063"/>
    </source>
</evidence>
<reference evidence="6 7" key="1">
    <citation type="submission" date="2019-03" db="EMBL/GenBank/DDBJ databases">
        <title>Draft Genome Sequences of Six Type Strains of the Genus Massilia.</title>
        <authorList>
            <person name="Miess H."/>
            <person name="Frediansyhah A."/>
            <person name="Gross H."/>
        </authorList>
    </citation>
    <scope>NUCLEOTIDE SEQUENCE [LARGE SCALE GENOMIC DNA]</scope>
    <source>
        <strain evidence="6 7">DSM 17505</strain>
    </source>
</reference>
<comment type="similarity">
    <text evidence="4">Belongs to the FlgA family.</text>
</comment>
<comment type="subcellular location">
    <subcellularLocation>
        <location evidence="1 4">Periplasm</location>
    </subcellularLocation>
</comment>
<dbReference type="Gene3D" id="3.90.1210.10">
    <property type="entry name" value="Antifreeze-like/N-acetylneuraminic acid synthase C-terminal domain"/>
    <property type="match status" value="1"/>
</dbReference>
<feature type="signal peptide" evidence="4">
    <location>
        <begin position="1"/>
        <end position="24"/>
    </location>
</feature>
<feature type="domain" description="SAF" evidence="5">
    <location>
        <begin position="113"/>
        <end position="174"/>
    </location>
</feature>
<dbReference type="PANTHER" id="PTHR36307">
    <property type="entry name" value="FLAGELLA BASAL BODY P-RING FORMATION PROTEIN FLGA"/>
    <property type="match status" value="1"/>
</dbReference>
<dbReference type="Gene3D" id="2.30.30.760">
    <property type="match status" value="1"/>
</dbReference>
<keyword evidence="7" id="KW-1185">Reference proteome</keyword>
<dbReference type="InterPro" id="IPR039246">
    <property type="entry name" value="Flagellar_FlgA"/>
</dbReference>
<dbReference type="EMBL" id="CP038026">
    <property type="protein sequence ID" value="QBQ39297.1"/>
    <property type="molecule type" value="Genomic_DNA"/>
</dbReference>
<proteinExistence type="inferred from homology"/>
<dbReference type="Proteomes" id="UP000294359">
    <property type="component" value="Chromosome"/>
</dbReference>
<comment type="function">
    <text evidence="4">Involved in the assembly process of the P-ring formation. It may associate with FlgF on the rod constituting a structure essential for the P-ring assembly or may act as a modulator protein for the P-ring assembly.</text>
</comment>
<dbReference type="CDD" id="cd11614">
    <property type="entry name" value="SAF_CpaB_FlgA_like"/>
    <property type="match status" value="1"/>
</dbReference>